<proteinExistence type="predicted"/>
<accession>A0A1B6J7K0</accession>
<name>A0A1B6J7K0_9HEMI</name>
<feature type="non-terminal residue" evidence="2">
    <location>
        <position position="100"/>
    </location>
</feature>
<feature type="region of interest" description="Disordered" evidence="1">
    <location>
        <begin position="1"/>
        <end position="100"/>
    </location>
</feature>
<evidence type="ECO:0000256" key="1">
    <source>
        <dbReference type="SAM" id="MobiDB-lite"/>
    </source>
</evidence>
<organism evidence="2">
    <name type="scientific">Homalodisca liturata</name>
    <dbReference type="NCBI Taxonomy" id="320908"/>
    <lineage>
        <taxon>Eukaryota</taxon>
        <taxon>Metazoa</taxon>
        <taxon>Ecdysozoa</taxon>
        <taxon>Arthropoda</taxon>
        <taxon>Hexapoda</taxon>
        <taxon>Insecta</taxon>
        <taxon>Pterygota</taxon>
        <taxon>Neoptera</taxon>
        <taxon>Paraneoptera</taxon>
        <taxon>Hemiptera</taxon>
        <taxon>Auchenorrhyncha</taxon>
        <taxon>Membracoidea</taxon>
        <taxon>Cicadellidae</taxon>
        <taxon>Cicadellinae</taxon>
        <taxon>Proconiini</taxon>
        <taxon>Homalodisca</taxon>
    </lineage>
</organism>
<feature type="non-terminal residue" evidence="2">
    <location>
        <position position="1"/>
    </location>
</feature>
<evidence type="ECO:0000313" key="2">
    <source>
        <dbReference type="EMBL" id="JAS95151.1"/>
    </source>
</evidence>
<protein>
    <submittedName>
        <fullName evidence="2">Uncharacterized protein</fullName>
    </submittedName>
</protein>
<reference evidence="2" key="1">
    <citation type="submission" date="2015-11" db="EMBL/GenBank/DDBJ databases">
        <title>De novo transcriptome assembly of four potential Pierce s Disease insect vectors from Arizona vineyards.</title>
        <authorList>
            <person name="Tassone E.E."/>
        </authorList>
    </citation>
    <scope>NUCLEOTIDE SEQUENCE</scope>
</reference>
<gene>
    <name evidence="2" type="ORF">g.57488</name>
</gene>
<sequence length="100" mass="11166">EMPVRESARMRMHNTSNMLDSHFYGRGPPGMEARGSRNVISQLIEKVRTKEDRKKSPVQEEVRTPLQRERSKSEGRSKESVHGKGEPYRVSSAGPSSGGG</sequence>
<dbReference type="AlphaFoldDB" id="A0A1B6J7K0"/>
<dbReference type="EMBL" id="GECU01012555">
    <property type="protein sequence ID" value="JAS95151.1"/>
    <property type="molecule type" value="Transcribed_RNA"/>
</dbReference>
<feature type="compositionally biased region" description="Basic and acidic residues" evidence="1">
    <location>
        <begin position="45"/>
        <end position="87"/>
    </location>
</feature>